<evidence type="ECO:0000313" key="2">
    <source>
        <dbReference type="Proteomes" id="UP000887565"/>
    </source>
</evidence>
<keyword evidence="1" id="KW-1133">Transmembrane helix</keyword>
<protein>
    <submittedName>
        <fullName evidence="3">Uncharacterized protein</fullName>
    </submittedName>
</protein>
<evidence type="ECO:0000313" key="3">
    <source>
        <dbReference type="WBParaSite" id="nRc.2.0.1.t27295-RA"/>
    </source>
</evidence>
<keyword evidence="1" id="KW-0812">Transmembrane</keyword>
<sequence length="52" mass="6137">MLVNMFKIALTTSKIVVFWMPLVFTSICYERLFNFAAFFKFSKTLLYNIICA</sequence>
<accession>A0A915JM88</accession>
<proteinExistence type="predicted"/>
<feature type="transmembrane region" description="Helical" evidence="1">
    <location>
        <begin position="15"/>
        <end position="33"/>
    </location>
</feature>
<organism evidence="2 3">
    <name type="scientific">Romanomermis culicivorax</name>
    <name type="common">Nematode worm</name>
    <dbReference type="NCBI Taxonomy" id="13658"/>
    <lineage>
        <taxon>Eukaryota</taxon>
        <taxon>Metazoa</taxon>
        <taxon>Ecdysozoa</taxon>
        <taxon>Nematoda</taxon>
        <taxon>Enoplea</taxon>
        <taxon>Dorylaimia</taxon>
        <taxon>Mermithida</taxon>
        <taxon>Mermithoidea</taxon>
        <taxon>Mermithidae</taxon>
        <taxon>Romanomermis</taxon>
    </lineage>
</organism>
<keyword evidence="2" id="KW-1185">Reference proteome</keyword>
<dbReference type="AlphaFoldDB" id="A0A915JM88"/>
<name>A0A915JM88_ROMCU</name>
<reference evidence="3" key="1">
    <citation type="submission" date="2022-11" db="UniProtKB">
        <authorList>
            <consortium name="WormBaseParasite"/>
        </authorList>
    </citation>
    <scope>IDENTIFICATION</scope>
</reference>
<evidence type="ECO:0000256" key="1">
    <source>
        <dbReference type="SAM" id="Phobius"/>
    </source>
</evidence>
<keyword evidence="1" id="KW-0472">Membrane</keyword>
<dbReference type="Proteomes" id="UP000887565">
    <property type="component" value="Unplaced"/>
</dbReference>
<dbReference type="WBParaSite" id="nRc.2.0.1.t27295-RA">
    <property type="protein sequence ID" value="nRc.2.0.1.t27295-RA"/>
    <property type="gene ID" value="nRc.2.0.1.g27295"/>
</dbReference>